<dbReference type="Proteomes" id="UP000217979">
    <property type="component" value="Chromosome"/>
</dbReference>
<dbReference type="InterPro" id="IPR013096">
    <property type="entry name" value="Cupin_2"/>
</dbReference>
<evidence type="ECO:0000313" key="5">
    <source>
        <dbReference type="Proteomes" id="UP000251197"/>
    </source>
</evidence>
<reference evidence="3 5" key="2">
    <citation type="submission" date="2018-06" db="EMBL/GenBank/DDBJ databases">
        <authorList>
            <consortium name="Pathogen Informatics"/>
            <person name="Doyle S."/>
        </authorList>
    </citation>
    <scope>NUCLEOTIDE SEQUENCE [LARGE SCALE GENOMIC DNA]</scope>
    <source>
        <strain evidence="3 5">NCTC12120</strain>
    </source>
</reference>
<evidence type="ECO:0000313" key="3">
    <source>
        <dbReference type="EMBL" id="SQA97897.1"/>
    </source>
</evidence>
<dbReference type="InterPro" id="IPR011051">
    <property type="entry name" value="RmlC_Cupin_sf"/>
</dbReference>
<evidence type="ECO:0000313" key="4">
    <source>
        <dbReference type="Proteomes" id="UP000217979"/>
    </source>
</evidence>
<dbReference type="SUPFAM" id="SSF51182">
    <property type="entry name" value="RmlC-like cupins"/>
    <property type="match status" value="1"/>
</dbReference>
<feature type="domain" description="Cupin type-2" evidence="1">
    <location>
        <begin position="38"/>
        <end position="111"/>
    </location>
</feature>
<reference evidence="2 4" key="1">
    <citation type="submission" date="2017-09" db="EMBL/GenBank/DDBJ databases">
        <title>FDA dAtabase for Regulatory Grade micrObial Sequences (FDA-ARGOS): Supporting development and validation of Infectious Disease Dx tests.</title>
        <authorList>
            <person name="Minogue T."/>
            <person name="Wolcott M."/>
            <person name="Wasieloski L."/>
            <person name="Aguilar W."/>
            <person name="Moore D."/>
            <person name="Tallon L."/>
            <person name="Sadzewicz L."/>
            <person name="Ott S."/>
            <person name="Zhao X."/>
            <person name="Nagaraj S."/>
            <person name="Vavikolanu K."/>
            <person name="Aluvathingal J."/>
            <person name="Nadendla S."/>
            <person name="Sichtig H."/>
        </authorList>
    </citation>
    <scope>NUCLEOTIDE SEQUENCE [LARGE SCALE GENOMIC DNA]</scope>
    <source>
        <strain evidence="2 4">FDAARGOS_392</strain>
    </source>
</reference>
<accession>A0A291E3K6</accession>
<dbReference type="Proteomes" id="UP000251197">
    <property type="component" value="Unassembled WGS sequence"/>
</dbReference>
<dbReference type="Gene3D" id="2.60.120.10">
    <property type="entry name" value="Jelly Rolls"/>
    <property type="match status" value="1"/>
</dbReference>
<gene>
    <name evidence="2" type="ORF">CO704_21455</name>
    <name evidence="3" type="ORF">NCTC12120_01744</name>
</gene>
<organism evidence="2 4">
    <name type="scientific">Cedecea neteri</name>
    <dbReference type="NCBI Taxonomy" id="158822"/>
    <lineage>
        <taxon>Bacteria</taxon>
        <taxon>Pseudomonadati</taxon>
        <taxon>Pseudomonadota</taxon>
        <taxon>Gammaproteobacteria</taxon>
        <taxon>Enterobacterales</taxon>
        <taxon>Enterobacteriaceae</taxon>
        <taxon>Cedecea</taxon>
    </lineage>
</organism>
<name>A0A291E3K6_9ENTR</name>
<dbReference type="EMBL" id="CP023525">
    <property type="protein sequence ID" value="ATF94479.1"/>
    <property type="molecule type" value="Genomic_DNA"/>
</dbReference>
<protein>
    <submittedName>
        <fullName evidence="3">Uncharacterized conserved protein, contains double-stranded beta-helix domain</fullName>
    </submittedName>
</protein>
<dbReference type="AlphaFoldDB" id="A0A291E3K6"/>
<dbReference type="EMBL" id="UAVU01000003">
    <property type="protein sequence ID" value="SQA97897.1"/>
    <property type="molecule type" value="Genomic_DNA"/>
</dbReference>
<dbReference type="Pfam" id="PF07883">
    <property type="entry name" value="Cupin_2"/>
    <property type="match status" value="1"/>
</dbReference>
<evidence type="ECO:0000259" key="1">
    <source>
        <dbReference type="Pfam" id="PF07883"/>
    </source>
</evidence>
<dbReference type="RefSeq" id="WP_061274638.1">
    <property type="nucleotide sequence ID" value="NZ_CP023525.1"/>
</dbReference>
<dbReference type="InterPro" id="IPR014710">
    <property type="entry name" value="RmlC-like_jellyroll"/>
</dbReference>
<sequence>MINFSDFCIADAVKDDAVGISIGDLIQGNSINAYATVIEEGNKVGCHSHHEGEEWYIILAGEGTVFTSDVENGALKEVTETPFSSGSVFRISAGTAHQLRADKQVKLIFLCPPTHLEQDRTVFSDLC</sequence>
<proteinExistence type="predicted"/>
<evidence type="ECO:0000313" key="2">
    <source>
        <dbReference type="EMBL" id="ATF94479.1"/>
    </source>
</evidence>